<dbReference type="PANTHER" id="PTHR10996">
    <property type="entry name" value="2-HYDROXYACID DEHYDROGENASE-RELATED"/>
    <property type="match status" value="1"/>
</dbReference>
<evidence type="ECO:0000256" key="1">
    <source>
        <dbReference type="ARBA" id="ARBA00005854"/>
    </source>
</evidence>
<dbReference type="GO" id="GO:0005829">
    <property type="term" value="C:cytosol"/>
    <property type="evidence" value="ECO:0007669"/>
    <property type="project" value="TreeGrafter"/>
</dbReference>
<dbReference type="GO" id="GO:0016618">
    <property type="term" value="F:hydroxypyruvate reductase [NAD(P)H] activity"/>
    <property type="evidence" value="ECO:0007669"/>
    <property type="project" value="TreeGrafter"/>
</dbReference>
<dbReference type="GO" id="GO:0030267">
    <property type="term" value="F:glyoxylate reductase (NADPH) activity"/>
    <property type="evidence" value="ECO:0007669"/>
    <property type="project" value="TreeGrafter"/>
</dbReference>
<comment type="caution">
    <text evidence="6">The sequence shown here is derived from an EMBL/GenBank/DDBJ whole genome shotgun (WGS) entry which is preliminary data.</text>
</comment>
<dbReference type="STRING" id="74557.A0A1V9ZNI3"/>
<proteinExistence type="inferred from homology"/>
<dbReference type="SUPFAM" id="SSF52283">
    <property type="entry name" value="Formate/glycerate dehydrogenase catalytic domain-like"/>
    <property type="match status" value="1"/>
</dbReference>
<dbReference type="AlphaFoldDB" id="A0A1V9ZNI3"/>
<dbReference type="FunFam" id="3.40.50.720:FF:000026">
    <property type="entry name" value="Glyoxylate/hydroxypyruvate reductase B"/>
    <property type="match status" value="1"/>
</dbReference>
<dbReference type="InterPro" id="IPR006139">
    <property type="entry name" value="D-isomer_2_OHA_DH_cat_dom"/>
</dbReference>
<name>A0A1V9ZNI3_9STRA</name>
<dbReference type="PROSITE" id="PS00671">
    <property type="entry name" value="D_2_HYDROXYACID_DH_3"/>
    <property type="match status" value="1"/>
</dbReference>
<keyword evidence="2 3" id="KW-0560">Oxidoreductase</keyword>
<dbReference type="SUPFAM" id="SSF51735">
    <property type="entry name" value="NAD(P)-binding Rossmann-fold domains"/>
    <property type="match status" value="1"/>
</dbReference>
<sequence>MTKRKVLVTRFVPYVLEQLAKDPTIEVDCYERDDEAIPLNELITRAAGCVGILCIISDKITKQVLDAAGPTLKVVSTISAGYDHIDIALCRERGIKVGHTPGCLHICTAELAVGLTLAAKRRLFESNRCASEGDWGVIQMYCGTDVSGCTVGIIGLGEIGLAYARMMQYGFQCKILYTGPREKTIPQGINATYVDLNRLLEQSDVVSVHCPLNADTRYLINAQAFERMKKDAVLVNTARGDVVDQEALLNALQSSKIAAAALDVTSPEPLPRTHPLFQQRNCIIVPHIASATIRTRHAMCDRGLANLVAGISDQPLPNPVFMD</sequence>
<evidence type="ECO:0000313" key="6">
    <source>
        <dbReference type="EMBL" id="OQR99548.1"/>
    </source>
</evidence>
<evidence type="ECO:0000259" key="4">
    <source>
        <dbReference type="Pfam" id="PF00389"/>
    </source>
</evidence>
<evidence type="ECO:0000313" key="7">
    <source>
        <dbReference type="Proteomes" id="UP000243217"/>
    </source>
</evidence>
<feature type="domain" description="D-isomer specific 2-hydroxyacid dehydrogenase catalytic" evidence="4">
    <location>
        <begin position="12"/>
        <end position="320"/>
    </location>
</feature>
<dbReference type="PROSITE" id="PS00670">
    <property type="entry name" value="D_2_HYDROXYACID_DH_2"/>
    <property type="match status" value="1"/>
</dbReference>
<dbReference type="GO" id="GO:0051287">
    <property type="term" value="F:NAD binding"/>
    <property type="evidence" value="ECO:0007669"/>
    <property type="project" value="InterPro"/>
</dbReference>
<dbReference type="Gene3D" id="3.40.50.720">
    <property type="entry name" value="NAD(P)-binding Rossmann-like Domain"/>
    <property type="match status" value="2"/>
</dbReference>
<feature type="domain" description="D-isomer specific 2-hydroxyacid dehydrogenase NAD-binding" evidence="5">
    <location>
        <begin position="114"/>
        <end position="289"/>
    </location>
</feature>
<evidence type="ECO:0000256" key="3">
    <source>
        <dbReference type="RuleBase" id="RU003719"/>
    </source>
</evidence>
<reference evidence="6 7" key="1">
    <citation type="journal article" date="2014" name="Genome Biol. Evol.">
        <title>The secreted proteins of Achlya hypogyna and Thraustotheca clavata identify the ancestral oomycete secretome and reveal gene acquisitions by horizontal gene transfer.</title>
        <authorList>
            <person name="Misner I."/>
            <person name="Blouin N."/>
            <person name="Leonard G."/>
            <person name="Richards T.A."/>
            <person name="Lane C.E."/>
        </authorList>
    </citation>
    <scope>NUCLEOTIDE SEQUENCE [LARGE SCALE GENOMIC DNA]</scope>
    <source>
        <strain evidence="6 7">ATCC 34112</strain>
    </source>
</reference>
<organism evidence="6 7">
    <name type="scientific">Thraustotheca clavata</name>
    <dbReference type="NCBI Taxonomy" id="74557"/>
    <lineage>
        <taxon>Eukaryota</taxon>
        <taxon>Sar</taxon>
        <taxon>Stramenopiles</taxon>
        <taxon>Oomycota</taxon>
        <taxon>Saprolegniomycetes</taxon>
        <taxon>Saprolegniales</taxon>
        <taxon>Achlyaceae</taxon>
        <taxon>Thraustotheca</taxon>
    </lineage>
</organism>
<dbReference type="EMBL" id="JNBS01001797">
    <property type="protein sequence ID" value="OQR99548.1"/>
    <property type="molecule type" value="Genomic_DNA"/>
</dbReference>
<dbReference type="OrthoDB" id="9991913at2759"/>
<protein>
    <submittedName>
        <fullName evidence="6">Glyoxylate reductase/hydroxypyruvate reductase</fullName>
    </submittedName>
</protein>
<comment type="similarity">
    <text evidence="1 3">Belongs to the D-isomer specific 2-hydroxyacid dehydrogenase family.</text>
</comment>
<gene>
    <name evidence="6" type="ORF">THRCLA_06470</name>
</gene>
<accession>A0A1V9ZNI3</accession>
<dbReference type="InterPro" id="IPR036291">
    <property type="entry name" value="NAD(P)-bd_dom_sf"/>
</dbReference>
<keyword evidence="7" id="KW-1185">Reference proteome</keyword>
<dbReference type="InterPro" id="IPR050223">
    <property type="entry name" value="D-isomer_2-hydroxyacid_DH"/>
</dbReference>
<dbReference type="Proteomes" id="UP000243217">
    <property type="component" value="Unassembled WGS sequence"/>
</dbReference>
<dbReference type="Pfam" id="PF02826">
    <property type="entry name" value="2-Hacid_dh_C"/>
    <property type="match status" value="1"/>
</dbReference>
<dbReference type="InterPro" id="IPR006140">
    <property type="entry name" value="D-isomer_DH_NAD-bd"/>
</dbReference>
<evidence type="ECO:0000256" key="2">
    <source>
        <dbReference type="ARBA" id="ARBA00023002"/>
    </source>
</evidence>
<dbReference type="InterPro" id="IPR029753">
    <property type="entry name" value="D-isomer_DH_CS"/>
</dbReference>
<keyword evidence="6" id="KW-0670">Pyruvate</keyword>
<dbReference type="PANTHER" id="PTHR10996:SF257">
    <property type="entry name" value="GLYOXYLATE REDUCTASE 1"/>
    <property type="match status" value="1"/>
</dbReference>
<evidence type="ECO:0000259" key="5">
    <source>
        <dbReference type="Pfam" id="PF02826"/>
    </source>
</evidence>
<dbReference type="Pfam" id="PF00389">
    <property type="entry name" value="2-Hacid_dh"/>
    <property type="match status" value="1"/>
</dbReference>
<dbReference type="CDD" id="cd05301">
    <property type="entry name" value="GDH"/>
    <property type="match status" value="1"/>
</dbReference>